<feature type="transmembrane region" description="Helical" evidence="1">
    <location>
        <begin position="16"/>
        <end position="38"/>
    </location>
</feature>
<dbReference type="Proteomes" id="UP000254304">
    <property type="component" value="Unassembled WGS sequence"/>
</dbReference>
<evidence type="ECO:0000313" key="3">
    <source>
        <dbReference type="Proteomes" id="UP000254304"/>
    </source>
</evidence>
<feature type="transmembrane region" description="Helical" evidence="1">
    <location>
        <begin position="50"/>
        <end position="66"/>
    </location>
</feature>
<sequence length="103" mass="11967">MFLLNRLFSGWAMKRMWLICSFLLLGAAIWYLGPFFGFGEVRPLEGFEPRIVFLFLTLIIFLAIWFGVPGFIILAMIACASVWVFTPFILIGEKYRWPRHSIG</sequence>
<keyword evidence="1" id="KW-0472">Membrane</keyword>
<dbReference type="AlphaFoldDB" id="A0A377NE86"/>
<proteinExistence type="predicted"/>
<keyword evidence="1" id="KW-0812">Transmembrane</keyword>
<dbReference type="EMBL" id="UGGO01000001">
    <property type="protein sequence ID" value="STQ45255.1"/>
    <property type="molecule type" value="Genomic_DNA"/>
</dbReference>
<evidence type="ECO:0000256" key="1">
    <source>
        <dbReference type="SAM" id="Phobius"/>
    </source>
</evidence>
<evidence type="ECO:0000313" key="2">
    <source>
        <dbReference type="EMBL" id="STQ45255.1"/>
    </source>
</evidence>
<organism evidence="2 3">
    <name type="scientific">Ewingella americana</name>
    <dbReference type="NCBI Taxonomy" id="41202"/>
    <lineage>
        <taxon>Bacteria</taxon>
        <taxon>Pseudomonadati</taxon>
        <taxon>Pseudomonadota</taxon>
        <taxon>Gammaproteobacteria</taxon>
        <taxon>Enterobacterales</taxon>
        <taxon>Yersiniaceae</taxon>
        <taxon>Ewingella</taxon>
    </lineage>
</organism>
<reference evidence="2 3" key="1">
    <citation type="submission" date="2018-06" db="EMBL/GenBank/DDBJ databases">
        <authorList>
            <consortium name="Pathogen Informatics"/>
            <person name="Doyle S."/>
        </authorList>
    </citation>
    <scope>NUCLEOTIDE SEQUENCE [LARGE SCALE GENOMIC DNA]</scope>
    <source>
        <strain evidence="2 3">NCTC12157</strain>
    </source>
</reference>
<keyword evidence="1" id="KW-1133">Transmembrane helix</keyword>
<protein>
    <submittedName>
        <fullName evidence="2">Uncharacterized protein</fullName>
    </submittedName>
</protein>
<name>A0A377NE86_9GAMM</name>
<feature type="transmembrane region" description="Helical" evidence="1">
    <location>
        <begin position="72"/>
        <end position="91"/>
    </location>
</feature>
<gene>
    <name evidence="2" type="ORF">NCTC12157_02986</name>
</gene>
<accession>A0A377NE86</accession>